<dbReference type="InterPro" id="IPR018062">
    <property type="entry name" value="HTH_AraC-typ_CS"/>
</dbReference>
<dbReference type="InterPro" id="IPR009057">
    <property type="entry name" value="Homeodomain-like_sf"/>
</dbReference>
<dbReference type="SMART" id="SM00342">
    <property type="entry name" value="HTH_ARAC"/>
    <property type="match status" value="1"/>
</dbReference>
<dbReference type="Pfam" id="PF12833">
    <property type="entry name" value="HTH_18"/>
    <property type="match status" value="1"/>
</dbReference>
<dbReference type="GO" id="GO:0003700">
    <property type="term" value="F:DNA-binding transcription factor activity"/>
    <property type="evidence" value="ECO:0007669"/>
    <property type="project" value="InterPro"/>
</dbReference>
<dbReference type="RefSeq" id="WP_154381552.1">
    <property type="nucleotide sequence ID" value="NZ_WKJJ01000029.1"/>
</dbReference>
<organism evidence="5 6">
    <name type="scientific">Pseudoduganella rivuli</name>
    <dbReference type="NCBI Taxonomy" id="2666085"/>
    <lineage>
        <taxon>Bacteria</taxon>
        <taxon>Pseudomonadati</taxon>
        <taxon>Pseudomonadota</taxon>
        <taxon>Betaproteobacteria</taxon>
        <taxon>Burkholderiales</taxon>
        <taxon>Oxalobacteraceae</taxon>
        <taxon>Telluria group</taxon>
        <taxon>Pseudoduganella</taxon>
    </lineage>
</organism>
<accession>A0A7X2LXS8</accession>
<dbReference type="PANTHER" id="PTHR46796:SF12">
    <property type="entry name" value="HTH-TYPE DNA-BINDING TRANSCRIPTIONAL ACTIVATOR EUTR"/>
    <property type="match status" value="1"/>
</dbReference>
<evidence type="ECO:0000256" key="2">
    <source>
        <dbReference type="ARBA" id="ARBA00023125"/>
    </source>
</evidence>
<name>A0A7X2LXS8_9BURK</name>
<dbReference type="SUPFAM" id="SSF46689">
    <property type="entry name" value="Homeodomain-like"/>
    <property type="match status" value="2"/>
</dbReference>
<dbReference type="InterPro" id="IPR050204">
    <property type="entry name" value="AraC_XylS_family_regulators"/>
</dbReference>
<dbReference type="Gene3D" id="1.10.10.60">
    <property type="entry name" value="Homeodomain-like"/>
    <property type="match status" value="1"/>
</dbReference>
<evidence type="ECO:0000313" key="5">
    <source>
        <dbReference type="EMBL" id="MRV76244.1"/>
    </source>
</evidence>
<sequence>MHQNVTTATGHAPELRSAPAYRTVLTHDADELARNLTDWEQCYDQMTAGAFHGALAELRLPRMQVFREEISQSVRQTCRVWPGALWFGFPAQAGAIRINGRPLDGDCVMVRPGGGEFELLTPSSHVIYGMVVCRDVLAQAALRSACGVDWERMQAAEVLRVDGEARMACMEALAAALAVSGAHGGMLPAGSEQQLLAALLGVLDCSGVEPAAAHSFQRRQKVVARVRDYILAHRDQPLTVPDLCAIAHVSRRTLQYCFEDVLGMSPTLYLRRVRLNGVRRQLLDPAARRQPIGAVAAAWGFGSFSQFSSDYRKLFGASPSATRM</sequence>
<comment type="caution">
    <text evidence="5">The sequence shown here is derived from an EMBL/GenBank/DDBJ whole genome shotgun (WGS) entry which is preliminary data.</text>
</comment>
<evidence type="ECO:0000256" key="1">
    <source>
        <dbReference type="ARBA" id="ARBA00023015"/>
    </source>
</evidence>
<evidence type="ECO:0000259" key="4">
    <source>
        <dbReference type="PROSITE" id="PS01124"/>
    </source>
</evidence>
<dbReference type="PANTHER" id="PTHR46796">
    <property type="entry name" value="HTH-TYPE TRANSCRIPTIONAL ACTIVATOR RHAS-RELATED"/>
    <property type="match status" value="1"/>
</dbReference>
<evidence type="ECO:0000256" key="3">
    <source>
        <dbReference type="ARBA" id="ARBA00023163"/>
    </source>
</evidence>
<keyword evidence="6" id="KW-1185">Reference proteome</keyword>
<dbReference type="GO" id="GO:0043565">
    <property type="term" value="F:sequence-specific DNA binding"/>
    <property type="evidence" value="ECO:0007669"/>
    <property type="project" value="InterPro"/>
</dbReference>
<evidence type="ECO:0000313" key="6">
    <source>
        <dbReference type="Proteomes" id="UP000446768"/>
    </source>
</evidence>
<reference evidence="5 6" key="1">
    <citation type="submission" date="2019-11" db="EMBL/GenBank/DDBJ databases">
        <title>Novel species isolated from a subtropical stream in China.</title>
        <authorList>
            <person name="Lu H."/>
        </authorList>
    </citation>
    <scope>NUCLEOTIDE SEQUENCE [LARGE SCALE GENOMIC DNA]</scope>
    <source>
        <strain evidence="5 6">FT92W</strain>
    </source>
</reference>
<dbReference type="AlphaFoldDB" id="A0A7X2LXS8"/>
<protein>
    <submittedName>
        <fullName evidence="5">Helix-turn-helix domain-containing protein</fullName>
    </submittedName>
</protein>
<keyword evidence="3" id="KW-0804">Transcription</keyword>
<gene>
    <name evidence="5" type="ORF">GJ700_31500</name>
</gene>
<keyword evidence="1" id="KW-0805">Transcription regulation</keyword>
<dbReference type="EMBL" id="WKJJ01000029">
    <property type="protein sequence ID" value="MRV76244.1"/>
    <property type="molecule type" value="Genomic_DNA"/>
</dbReference>
<dbReference type="Proteomes" id="UP000446768">
    <property type="component" value="Unassembled WGS sequence"/>
</dbReference>
<keyword evidence="2" id="KW-0238">DNA-binding</keyword>
<proteinExistence type="predicted"/>
<dbReference type="PROSITE" id="PS00041">
    <property type="entry name" value="HTH_ARAC_FAMILY_1"/>
    <property type="match status" value="1"/>
</dbReference>
<dbReference type="InterPro" id="IPR018060">
    <property type="entry name" value="HTH_AraC"/>
</dbReference>
<dbReference type="PROSITE" id="PS01124">
    <property type="entry name" value="HTH_ARAC_FAMILY_2"/>
    <property type="match status" value="1"/>
</dbReference>
<feature type="domain" description="HTH araC/xylS-type" evidence="4">
    <location>
        <begin position="224"/>
        <end position="324"/>
    </location>
</feature>